<evidence type="ECO:0000256" key="3">
    <source>
        <dbReference type="ARBA" id="ARBA00022553"/>
    </source>
</evidence>
<keyword evidence="11" id="KW-1133">Transmembrane helix</keyword>
<dbReference type="Pfam" id="PF00497">
    <property type="entry name" value="SBP_bac_3"/>
    <property type="match status" value="1"/>
</dbReference>
<evidence type="ECO:0000256" key="2">
    <source>
        <dbReference type="ARBA" id="ARBA00012438"/>
    </source>
</evidence>
<dbReference type="PANTHER" id="PTHR43065:SF10">
    <property type="entry name" value="PEROXIDE STRESS-ACTIVATED HISTIDINE KINASE MAK3"/>
    <property type="match status" value="1"/>
</dbReference>
<organism evidence="14 15">
    <name type="scientific">Siminovitchia fordii</name>
    <dbReference type="NCBI Taxonomy" id="254759"/>
    <lineage>
        <taxon>Bacteria</taxon>
        <taxon>Bacillati</taxon>
        <taxon>Bacillota</taxon>
        <taxon>Bacilli</taxon>
        <taxon>Bacillales</taxon>
        <taxon>Bacillaceae</taxon>
        <taxon>Siminovitchia</taxon>
    </lineage>
</organism>
<evidence type="ECO:0000256" key="8">
    <source>
        <dbReference type="ARBA" id="ARBA00023012"/>
    </source>
</evidence>
<name>A0ABQ4K9K0_9BACI</name>
<dbReference type="GO" id="GO:0016301">
    <property type="term" value="F:kinase activity"/>
    <property type="evidence" value="ECO:0007669"/>
    <property type="project" value="UniProtKB-KW"/>
</dbReference>
<feature type="chain" id="PRO_5046537039" description="histidine kinase" evidence="12">
    <location>
        <begin position="21"/>
        <end position="677"/>
    </location>
</feature>
<dbReference type="SUPFAM" id="SSF47384">
    <property type="entry name" value="Homodimeric domain of signal transducing histidine kinase"/>
    <property type="match status" value="1"/>
</dbReference>
<keyword evidence="5" id="KW-0547">Nucleotide-binding</keyword>
<evidence type="ECO:0000256" key="6">
    <source>
        <dbReference type="ARBA" id="ARBA00022777"/>
    </source>
</evidence>
<dbReference type="PRINTS" id="PR00344">
    <property type="entry name" value="BCTRLSENSOR"/>
</dbReference>
<dbReference type="InterPro" id="IPR036890">
    <property type="entry name" value="HATPase_C_sf"/>
</dbReference>
<dbReference type="InterPro" id="IPR005467">
    <property type="entry name" value="His_kinase_dom"/>
</dbReference>
<dbReference type="CDD" id="cd13704">
    <property type="entry name" value="PBP2_HisK"/>
    <property type="match status" value="1"/>
</dbReference>
<dbReference type="PANTHER" id="PTHR43065">
    <property type="entry name" value="SENSOR HISTIDINE KINASE"/>
    <property type="match status" value="1"/>
</dbReference>
<keyword evidence="11" id="KW-0812">Transmembrane</keyword>
<dbReference type="InterPro" id="IPR004358">
    <property type="entry name" value="Sig_transdc_His_kin-like_C"/>
</dbReference>
<dbReference type="SMART" id="SM00079">
    <property type="entry name" value="PBPe"/>
    <property type="match status" value="1"/>
</dbReference>
<keyword evidence="7" id="KW-0067">ATP-binding</keyword>
<keyword evidence="4" id="KW-0808">Transferase</keyword>
<dbReference type="RefSeq" id="WP_018708018.1">
    <property type="nucleotide sequence ID" value="NZ_BOQT01000016.1"/>
</dbReference>
<evidence type="ECO:0000256" key="12">
    <source>
        <dbReference type="SAM" id="SignalP"/>
    </source>
</evidence>
<dbReference type="SUPFAM" id="SSF55874">
    <property type="entry name" value="ATPase domain of HSP90 chaperone/DNA topoisomerase II/histidine kinase"/>
    <property type="match status" value="1"/>
</dbReference>
<evidence type="ECO:0000313" key="14">
    <source>
        <dbReference type="EMBL" id="GIN22396.1"/>
    </source>
</evidence>
<dbReference type="SMART" id="SM00062">
    <property type="entry name" value="PBPb"/>
    <property type="match status" value="1"/>
</dbReference>
<reference evidence="14 15" key="1">
    <citation type="submission" date="2021-03" db="EMBL/GenBank/DDBJ databases">
        <title>Antimicrobial resistance genes in bacteria isolated from Japanese honey, and their potential for conferring macrolide and lincosamide resistance in the American foulbrood pathogen Paenibacillus larvae.</title>
        <authorList>
            <person name="Okamoto M."/>
            <person name="Kumagai M."/>
            <person name="Kanamori H."/>
            <person name="Takamatsu D."/>
        </authorList>
    </citation>
    <scope>NUCLEOTIDE SEQUENCE [LARGE SCALE GENOMIC DNA]</scope>
    <source>
        <strain evidence="14 15">J1TS3</strain>
    </source>
</reference>
<evidence type="ECO:0000256" key="10">
    <source>
        <dbReference type="ARBA" id="ARBA00023288"/>
    </source>
</evidence>
<feature type="transmembrane region" description="Helical" evidence="11">
    <location>
        <begin position="273"/>
        <end position="292"/>
    </location>
</feature>
<keyword evidence="15" id="KW-1185">Reference proteome</keyword>
<dbReference type="SMART" id="SM00388">
    <property type="entry name" value="HisKA"/>
    <property type="match status" value="1"/>
</dbReference>
<keyword evidence="12" id="KW-0732">Signal</keyword>
<dbReference type="Pfam" id="PF02518">
    <property type="entry name" value="HATPase_c"/>
    <property type="match status" value="1"/>
</dbReference>
<keyword evidence="10" id="KW-0449">Lipoprotein</keyword>
<evidence type="ECO:0000256" key="4">
    <source>
        <dbReference type="ARBA" id="ARBA00022679"/>
    </source>
</evidence>
<evidence type="ECO:0000313" key="15">
    <source>
        <dbReference type="Proteomes" id="UP000680279"/>
    </source>
</evidence>
<keyword evidence="11" id="KW-0472">Membrane</keyword>
<protein>
    <recommendedName>
        <fullName evidence="2">histidine kinase</fullName>
        <ecNumber evidence="2">2.7.13.3</ecNumber>
    </recommendedName>
</protein>
<gene>
    <name evidence="14" type="ORF">J1TS3_35300</name>
</gene>
<dbReference type="InterPro" id="IPR001320">
    <property type="entry name" value="Iontro_rcpt_C"/>
</dbReference>
<keyword evidence="8" id="KW-0902">Two-component regulatory system</keyword>
<dbReference type="InterPro" id="IPR001638">
    <property type="entry name" value="Solute-binding_3/MltF_N"/>
</dbReference>
<sequence length="677" mass="77604">MKKLVIIFISFILVFFPVSAQGDQDESPANGKSVNSLEIKVLKVGFDPKSPPYQFIRDDRYVGFNIDLIEKIAEDQNFRVQYVPLTINQSIEALREGEIDIILGVPFTAEFSEVVDFTDRYLTSSVGVLVPEGSPIKELTDLQGKRVAIQYNTMEYGFLRNIRHIHYHSAHNVKTGLEVLYKERADAYVGNQITAKYLLKEKGLEDQYQFLDSHLLPLEYSFAVQKGNYQLMHHLNIGIRQLKLTDSYSEIYNEWFEDFESPLSEKLKKIREMLIFIVVSALIIFLLGFRWNRILQREVNRKTKDLQAMNLSLIEQVQKTKNSDQFKEQILESSARGVVTCNHNGIITTINSVALEMMGEKQKPEGKKASDFPFLWNMLEGNMDETIKSGKKLIGKERKAALPGREDSYLRYDIQPLYNFEKRTTGVLLFFEDITAEKRIKDQLQEQEKSRALIQLVAGLAHEIRNPLTSIKTFVQLIPIKMDNERFRNEISTLVPKEIERLNQLVEGLINYAKPESGVAKPLNLEKLIQSTIILFKQEAENKNIEIRWEVEADLWIEADESQISQVLINLFLNAIESMDNKRKNNQEQETLSLFIRACRSGETVVVKLSDQGEGISEEEIGKIFEPFYTSKASGAGLGLSLSKQYIIENNGSLTVESEPGIGSIFELRFPKKENQE</sequence>
<dbReference type="InterPro" id="IPR036097">
    <property type="entry name" value="HisK_dim/P_sf"/>
</dbReference>
<comment type="caution">
    <text evidence="14">The sequence shown here is derived from an EMBL/GenBank/DDBJ whole genome shotgun (WGS) entry which is preliminary data.</text>
</comment>
<dbReference type="NCBIfam" id="TIGR00229">
    <property type="entry name" value="sensory_box"/>
    <property type="match status" value="1"/>
</dbReference>
<dbReference type="InterPro" id="IPR035965">
    <property type="entry name" value="PAS-like_dom_sf"/>
</dbReference>
<dbReference type="Gene3D" id="1.10.287.130">
    <property type="match status" value="1"/>
</dbReference>
<evidence type="ECO:0000256" key="1">
    <source>
        <dbReference type="ARBA" id="ARBA00000085"/>
    </source>
</evidence>
<evidence type="ECO:0000256" key="5">
    <source>
        <dbReference type="ARBA" id="ARBA00022741"/>
    </source>
</evidence>
<dbReference type="EC" id="2.7.13.3" evidence="2"/>
<dbReference type="EMBL" id="BOQT01000016">
    <property type="protein sequence ID" value="GIN22396.1"/>
    <property type="molecule type" value="Genomic_DNA"/>
</dbReference>
<dbReference type="InterPro" id="IPR003661">
    <property type="entry name" value="HisK_dim/P_dom"/>
</dbReference>
<dbReference type="InterPro" id="IPR003594">
    <property type="entry name" value="HATPase_dom"/>
</dbReference>
<evidence type="ECO:0000256" key="9">
    <source>
        <dbReference type="ARBA" id="ARBA00023139"/>
    </source>
</evidence>
<keyword evidence="6 14" id="KW-0418">Kinase</keyword>
<dbReference type="Pfam" id="PF00512">
    <property type="entry name" value="HisKA"/>
    <property type="match status" value="1"/>
</dbReference>
<dbReference type="PROSITE" id="PS50109">
    <property type="entry name" value="HIS_KIN"/>
    <property type="match status" value="1"/>
</dbReference>
<evidence type="ECO:0000256" key="7">
    <source>
        <dbReference type="ARBA" id="ARBA00022840"/>
    </source>
</evidence>
<dbReference type="SUPFAM" id="SSF53850">
    <property type="entry name" value="Periplasmic binding protein-like II"/>
    <property type="match status" value="1"/>
</dbReference>
<dbReference type="Gene3D" id="3.40.190.10">
    <property type="entry name" value="Periplasmic binding protein-like II"/>
    <property type="match status" value="2"/>
</dbReference>
<dbReference type="SUPFAM" id="SSF55785">
    <property type="entry name" value="PYP-like sensor domain (PAS domain)"/>
    <property type="match status" value="1"/>
</dbReference>
<dbReference type="Gene3D" id="3.30.450.20">
    <property type="entry name" value="PAS domain"/>
    <property type="match status" value="1"/>
</dbReference>
<dbReference type="SMART" id="SM00387">
    <property type="entry name" value="HATPase_c"/>
    <property type="match status" value="1"/>
</dbReference>
<feature type="domain" description="Histidine kinase" evidence="13">
    <location>
        <begin position="459"/>
        <end position="674"/>
    </location>
</feature>
<dbReference type="CDD" id="cd00082">
    <property type="entry name" value="HisKA"/>
    <property type="match status" value="1"/>
</dbReference>
<comment type="catalytic activity">
    <reaction evidence="1">
        <text>ATP + protein L-histidine = ADP + protein N-phospho-L-histidine.</text>
        <dbReference type="EC" id="2.7.13.3"/>
    </reaction>
</comment>
<evidence type="ECO:0000256" key="11">
    <source>
        <dbReference type="SAM" id="Phobius"/>
    </source>
</evidence>
<keyword evidence="3" id="KW-0597">Phosphoprotein</keyword>
<evidence type="ECO:0000259" key="13">
    <source>
        <dbReference type="PROSITE" id="PS50109"/>
    </source>
</evidence>
<dbReference type="Gene3D" id="3.30.565.10">
    <property type="entry name" value="Histidine kinase-like ATPase, C-terminal domain"/>
    <property type="match status" value="1"/>
</dbReference>
<keyword evidence="9" id="KW-0564">Palmitate</keyword>
<dbReference type="InterPro" id="IPR000014">
    <property type="entry name" value="PAS"/>
</dbReference>
<proteinExistence type="predicted"/>
<dbReference type="Proteomes" id="UP000680279">
    <property type="component" value="Unassembled WGS sequence"/>
</dbReference>
<feature type="signal peptide" evidence="12">
    <location>
        <begin position="1"/>
        <end position="20"/>
    </location>
</feature>
<accession>A0ABQ4K9K0</accession>